<dbReference type="GO" id="GO:0051075">
    <property type="term" value="F:S-adenosylmethionine:tRNA ribosyltransferase-isomerase activity"/>
    <property type="evidence" value="ECO:0007669"/>
    <property type="project" value="UniProtKB-EC"/>
</dbReference>
<dbReference type="PANTHER" id="PTHR30307">
    <property type="entry name" value="S-ADENOSYLMETHIONINE:TRNA RIBOSYLTRANSFERASE-ISOMERASE"/>
    <property type="match status" value="1"/>
</dbReference>
<keyword evidence="6 13" id="KW-0949">S-adenosyl-L-methionine</keyword>
<dbReference type="InterPro" id="IPR036100">
    <property type="entry name" value="QueA_sf"/>
</dbReference>
<comment type="subunit">
    <text evidence="3 13">Monomer.</text>
</comment>
<evidence type="ECO:0000256" key="11">
    <source>
        <dbReference type="ARBA" id="ARBA00069325"/>
    </source>
</evidence>
<sequence length="352" mass="39292">MKTQDFNYDLPEELIAQDPLEDRSSSRLMVLDKKTGAVSHKVFKQITEYLRPGDCLVINNTKVIPARLLGEKIHEKEPQAGEREVHGARIELLLLKRRENDIWETLVKPGKKARTGTKISFGNGLLTGEIIDQLEDGNRLVQFSYKGIFEEILDQLGEMPLPPYITHELADKNRYQTVYAKEEGSAAAPTAGLHFTKELLAQIEAMGVPIVNVTLHVGLGTFRPVKVENVLEHHMHTEFYQVSAEAAAVINDTRKKGGRVVCVGTTSCRTVESAADENGVVHPGSGDTSIFIYPGYRFKVLDALITNFHLPESTLMMLVSALAGRDNIMAAYEEAVKERYRFFSFGDAMFIV</sequence>
<evidence type="ECO:0000256" key="12">
    <source>
        <dbReference type="ARBA" id="ARBA00076160"/>
    </source>
</evidence>
<keyword evidence="15" id="KW-1185">Reference proteome</keyword>
<comment type="pathway">
    <text evidence="2 13">tRNA modification; tRNA-queuosine biosynthesis.</text>
</comment>
<dbReference type="Gene3D" id="3.40.1780.10">
    <property type="entry name" value="QueA-like"/>
    <property type="match status" value="1"/>
</dbReference>
<proteinExistence type="inferred from homology"/>
<dbReference type="UniPathway" id="UPA00392"/>
<dbReference type="STRING" id="1121345.SAMN02745217_00801"/>
<reference evidence="14 15" key="1">
    <citation type="submission" date="2016-12" db="EMBL/GenBank/DDBJ databases">
        <authorList>
            <person name="Song W.-J."/>
            <person name="Kurnit D.M."/>
        </authorList>
    </citation>
    <scope>NUCLEOTIDE SEQUENCE [LARGE SCALE GENOMIC DNA]</scope>
    <source>
        <strain evidence="14 15">DSM 12503</strain>
    </source>
</reference>
<evidence type="ECO:0000256" key="7">
    <source>
        <dbReference type="ARBA" id="ARBA00022785"/>
    </source>
</evidence>
<evidence type="ECO:0000313" key="15">
    <source>
        <dbReference type="Proteomes" id="UP000184612"/>
    </source>
</evidence>
<dbReference type="AlphaFoldDB" id="A0A1M7Y0F8"/>
<gene>
    <name evidence="13" type="primary">queA</name>
    <name evidence="14" type="ORF">SAMN02745217_00801</name>
</gene>
<keyword evidence="7 13" id="KW-0671">Queuosine biosynthesis</keyword>
<dbReference type="HAMAP" id="MF_00113">
    <property type="entry name" value="QueA"/>
    <property type="match status" value="1"/>
</dbReference>
<evidence type="ECO:0000256" key="13">
    <source>
        <dbReference type="HAMAP-Rule" id="MF_00113"/>
    </source>
</evidence>
<organism evidence="14 15">
    <name type="scientific">Anaerocolumna xylanovorans DSM 12503</name>
    <dbReference type="NCBI Taxonomy" id="1121345"/>
    <lineage>
        <taxon>Bacteria</taxon>
        <taxon>Bacillati</taxon>
        <taxon>Bacillota</taxon>
        <taxon>Clostridia</taxon>
        <taxon>Lachnospirales</taxon>
        <taxon>Lachnospiraceae</taxon>
        <taxon>Anaerocolumna</taxon>
    </lineage>
</organism>
<keyword evidence="14" id="KW-0413">Isomerase</keyword>
<accession>A0A1M7Y0F8</accession>
<evidence type="ECO:0000256" key="1">
    <source>
        <dbReference type="ARBA" id="ARBA00004496"/>
    </source>
</evidence>
<dbReference type="RefSeq" id="WP_073587467.1">
    <property type="nucleotide sequence ID" value="NZ_FRFD01000003.1"/>
</dbReference>
<dbReference type="Pfam" id="PF02547">
    <property type="entry name" value="Queuosine_synth"/>
    <property type="match status" value="1"/>
</dbReference>
<comment type="subcellular location">
    <subcellularLocation>
        <location evidence="1 13">Cytoplasm</location>
    </subcellularLocation>
</comment>
<keyword evidence="5 13" id="KW-0808">Transferase</keyword>
<keyword evidence="4 13" id="KW-0963">Cytoplasm</keyword>
<dbReference type="InterPro" id="IPR042118">
    <property type="entry name" value="QueA_dom1"/>
</dbReference>
<evidence type="ECO:0000256" key="6">
    <source>
        <dbReference type="ARBA" id="ARBA00022691"/>
    </source>
</evidence>
<dbReference type="InterPro" id="IPR042119">
    <property type="entry name" value="QueA_dom2"/>
</dbReference>
<evidence type="ECO:0000256" key="4">
    <source>
        <dbReference type="ARBA" id="ARBA00022490"/>
    </source>
</evidence>
<dbReference type="Proteomes" id="UP000184612">
    <property type="component" value="Unassembled WGS sequence"/>
</dbReference>
<dbReference type="FunFam" id="2.40.10.240:FF:000002">
    <property type="entry name" value="S-adenosylmethionine:tRNA ribosyltransferase-isomerase"/>
    <property type="match status" value="1"/>
</dbReference>
<comment type="function">
    <text evidence="13">Transfers and isomerizes the ribose moiety from AdoMet to the 7-aminomethyl group of 7-deazaguanine (preQ1-tRNA) to give epoxyqueuosine (oQ-tRNA).</text>
</comment>
<evidence type="ECO:0000313" key="14">
    <source>
        <dbReference type="EMBL" id="SHO45023.1"/>
    </source>
</evidence>
<dbReference type="Gene3D" id="2.40.10.240">
    <property type="entry name" value="QueA-like"/>
    <property type="match status" value="1"/>
</dbReference>
<dbReference type="InterPro" id="IPR003699">
    <property type="entry name" value="QueA"/>
</dbReference>
<dbReference type="SUPFAM" id="SSF111337">
    <property type="entry name" value="QueA-like"/>
    <property type="match status" value="1"/>
</dbReference>
<dbReference type="NCBIfam" id="NF001140">
    <property type="entry name" value="PRK00147.1"/>
    <property type="match status" value="1"/>
</dbReference>
<evidence type="ECO:0000256" key="5">
    <source>
        <dbReference type="ARBA" id="ARBA00022679"/>
    </source>
</evidence>
<comment type="similarity">
    <text evidence="9 13">Belongs to the QueA family.</text>
</comment>
<protein>
    <recommendedName>
        <fullName evidence="11 13">S-adenosylmethionine:tRNA ribosyltransferase-isomerase</fullName>
        <ecNumber evidence="10 13">2.4.99.17</ecNumber>
    </recommendedName>
    <alternativeName>
        <fullName evidence="12 13">Queuosine biosynthesis protein QueA</fullName>
    </alternativeName>
</protein>
<dbReference type="NCBIfam" id="TIGR00113">
    <property type="entry name" value="queA"/>
    <property type="match status" value="1"/>
</dbReference>
<evidence type="ECO:0000256" key="2">
    <source>
        <dbReference type="ARBA" id="ARBA00004691"/>
    </source>
</evidence>
<dbReference type="GO" id="GO:0005737">
    <property type="term" value="C:cytoplasm"/>
    <property type="evidence" value="ECO:0007669"/>
    <property type="project" value="UniProtKB-SubCell"/>
</dbReference>
<dbReference type="EMBL" id="FRFD01000003">
    <property type="protein sequence ID" value="SHO45023.1"/>
    <property type="molecule type" value="Genomic_DNA"/>
</dbReference>
<dbReference type="FunFam" id="3.40.1780.10:FF:000001">
    <property type="entry name" value="S-adenosylmethionine:tRNA ribosyltransferase-isomerase"/>
    <property type="match status" value="1"/>
</dbReference>
<name>A0A1M7Y0F8_9FIRM</name>
<evidence type="ECO:0000256" key="3">
    <source>
        <dbReference type="ARBA" id="ARBA00011245"/>
    </source>
</evidence>
<dbReference type="PANTHER" id="PTHR30307:SF0">
    <property type="entry name" value="S-ADENOSYLMETHIONINE:TRNA RIBOSYLTRANSFERASE-ISOMERASE"/>
    <property type="match status" value="1"/>
</dbReference>
<dbReference type="OrthoDB" id="9805933at2"/>
<evidence type="ECO:0000256" key="8">
    <source>
        <dbReference type="ARBA" id="ARBA00052751"/>
    </source>
</evidence>
<dbReference type="EC" id="2.4.99.17" evidence="10 13"/>
<dbReference type="GO" id="GO:0008616">
    <property type="term" value="P:tRNA queuosine(34) biosynthetic process"/>
    <property type="evidence" value="ECO:0007669"/>
    <property type="project" value="UniProtKB-UniRule"/>
</dbReference>
<comment type="catalytic activity">
    <reaction evidence="8 13">
        <text>7-aminomethyl-7-carbaguanosine(34) in tRNA + S-adenosyl-L-methionine = epoxyqueuosine(34) in tRNA + adenine + L-methionine + 2 H(+)</text>
        <dbReference type="Rhea" id="RHEA:32155"/>
        <dbReference type="Rhea" id="RHEA-COMP:10342"/>
        <dbReference type="Rhea" id="RHEA-COMP:18582"/>
        <dbReference type="ChEBI" id="CHEBI:15378"/>
        <dbReference type="ChEBI" id="CHEBI:16708"/>
        <dbReference type="ChEBI" id="CHEBI:57844"/>
        <dbReference type="ChEBI" id="CHEBI:59789"/>
        <dbReference type="ChEBI" id="CHEBI:82833"/>
        <dbReference type="ChEBI" id="CHEBI:194443"/>
        <dbReference type="EC" id="2.4.99.17"/>
    </reaction>
</comment>
<evidence type="ECO:0000256" key="9">
    <source>
        <dbReference type="ARBA" id="ARBA00061210"/>
    </source>
</evidence>
<evidence type="ECO:0000256" key="10">
    <source>
        <dbReference type="ARBA" id="ARBA00066503"/>
    </source>
</evidence>